<dbReference type="PROSITE" id="PS51257">
    <property type="entry name" value="PROKAR_LIPOPROTEIN"/>
    <property type="match status" value="1"/>
</dbReference>
<feature type="signal peptide" evidence="1">
    <location>
        <begin position="1"/>
        <end position="20"/>
    </location>
</feature>
<dbReference type="Proteomes" id="UP000546162">
    <property type="component" value="Unassembled WGS sequence"/>
</dbReference>
<organism evidence="2 3">
    <name type="scientific">Actinoplanes octamycinicus</name>
    <dbReference type="NCBI Taxonomy" id="135948"/>
    <lineage>
        <taxon>Bacteria</taxon>
        <taxon>Bacillati</taxon>
        <taxon>Actinomycetota</taxon>
        <taxon>Actinomycetes</taxon>
        <taxon>Micromonosporales</taxon>
        <taxon>Micromonosporaceae</taxon>
        <taxon>Actinoplanes</taxon>
    </lineage>
</organism>
<name>A0A7W7GY56_9ACTN</name>
<dbReference type="RefSeq" id="WP_185040733.1">
    <property type="nucleotide sequence ID" value="NZ_BAABFG010000005.1"/>
</dbReference>
<gene>
    <name evidence="2" type="ORF">BJY16_003746</name>
</gene>
<comment type="caution">
    <text evidence="2">The sequence shown here is derived from an EMBL/GenBank/DDBJ whole genome shotgun (WGS) entry which is preliminary data.</text>
</comment>
<evidence type="ECO:0000313" key="3">
    <source>
        <dbReference type="Proteomes" id="UP000546162"/>
    </source>
</evidence>
<dbReference type="EMBL" id="JACHNB010000001">
    <property type="protein sequence ID" value="MBB4740287.1"/>
    <property type="molecule type" value="Genomic_DNA"/>
</dbReference>
<evidence type="ECO:0000256" key="1">
    <source>
        <dbReference type="SAM" id="SignalP"/>
    </source>
</evidence>
<evidence type="ECO:0000313" key="2">
    <source>
        <dbReference type="EMBL" id="MBB4740287.1"/>
    </source>
</evidence>
<sequence length="171" mass="18547">MKLGRLIGASLVACIVAVVAACGEDKALQPTETNTQASERVEKLIQEAFAQLPPGSSLKPGIDVKSLPCDDPTDGGPAGRVIVEKRYSILPPADGAWQADQVIPVLAAFWQQQGYKAYSDQRSDKRYPVYSVETPDGYLVTVQGWDREDHLDYTLGGDSPCIWENGTPDPQ</sequence>
<keyword evidence="3" id="KW-1185">Reference proteome</keyword>
<keyword evidence="1" id="KW-0732">Signal</keyword>
<proteinExistence type="predicted"/>
<dbReference type="AlphaFoldDB" id="A0A7W7GY56"/>
<accession>A0A7W7GY56</accession>
<protein>
    <submittedName>
        <fullName evidence="2">Putative lipoprotein</fullName>
    </submittedName>
</protein>
<feature type="chain" id="PRO_5038415447" evidence="1">
    <location>
        <begin position="21"/>
        <end position="171"/>
    </location>
</feature>
<keyword evidence="2" id="KW-0449">Lipoprotein</keyword>
<reference evidence="2 3" key="1">
    <citation type="submission" date="2020-08" db="EMBL/GenBank/DDBJ databases">
        <title>Sequencing the genomes of 1000 actinobacteria strains.</title>
        <authorList>
            <person name="Klenk H.-P."/>
        </authorList>
    </citation>
    <scope>NUCLEOTIDE SEQUENCE [LARGE SCALE GENOMIC DNA]</scope>
    <source>
        <strain evidence="2 3">DSM 45809</strain>
    </source>
</reference>